<accession>A0A382WMP4</accession>
<proteinExistence type="predicted"/>
<name>A0A382WMP4_9ZZZZ</name>
<gene>
    <name evidence="1" type="ORF">METZ01_LOCUS412773</name>
</gene>
<dbReference type="InterPro" id="IPR042071">
    <property type="entry name" value="Trans_coact_sf"/>
</dbReference>
<sequence>MSKLTESQFLELSKVKSKKIFSMGVEKVVIKLECSYLDALIYYCEENDVDFDIVPKLISGSIKEKLQAEAITLNFLPKVGILPI</sequence>
<dbReference type="Gene3D" id="1.10.10.2850">
    <property type="entry name" value="Phage late-transcription coactivator-like"/>
    <property type="match status" value="1"/>
</dbReference>
<protein>
    <submittedName>
        <fullName evidence="1">Uncharacterized protein</fullName>
    </submittedName>
</protein>
<organism evidence="1">
    <name type="scientific">marine metagenome</name>
    <dbReference type="NCBI Taxonomy" id="408172"/>
    <lineage>
        <taxon>unclassified sequences</taxon>
        <taxon>metagenomes</taxon>
        <taxon>ecological metagenomes</taxon>
    </lineage>
</organism>
<evidence type="ECO:0000313" key="1">
    <source>
        <dbReference type="EMBL" id="SVD59919.1"/>
    </source>
</evidence>
<dbReference type="EMBL" id="UINC01160986">
    <property type="protein sequence ID" value="SVD59919.1"/>
    <property type="molecule type" value="Genomic_DNA"/>
</dbReference>
<dbReference type="InterPro" id="IPR031836">
    <property type="entry name" value="Trans_coact"/>
</dbReference>
<dbReference type="AlphaFoldDB" id="A0A382WMP4"/>
<reference evidence="1" key="1">
    <citation type="submission" date="2018-05" db="EMBL/GenBank/DDBJ databases">
        <authorList>
            <person name="Lanie J.A."/>
            <person name="Ng W.-L."/>
            <person name="Kazmierczak K.M."/>
            <person name="Andrzejewski T.M."/>
            <person name="Davidsen T.M."/>
            <person name="Wayne K.J."/>
            <person name="Tettelin H."/>
            <person name="Glass J.I."/>
            <person name="Rusch D."/>
            <person name="Podicherti R."/>
            <person name="Tsui H.-C.T."/>
            <person name="Winkler M.E."/>
        </authorList>
    </citation>
    <scope>NUCLEOTIDE SEQUENCE</scope>
</reference>
<dbReference type="Pfam" id="PF16805">
    <property type="entry name" value="Trans_coact"/>
    <property type="match status" value="1"/>
</dbReference>